<gene>
    <name evidence="1" type="ORF">M0L20_10775</name>
</gene>
<evidence type="ECO:0000313" key="2">
    <source>
        <dbReference type="Proteomes" id="UP001202180"/>
    </source>
</evidence>
<name>A0ABT0HJJ5_9BACT</name>
<accession>A0ABT0HJJ5</accession>
<comment type="caution">
    <text evidence="1">The sequence shown here is derived from an EMBL/GenBank/DDBJ whole genome shotgun (WGS) entry which is preliminary data.</text>
</comment>
<dbReference type="EMBL" id="JALPRF010000002">
    <property type="protein sequence ID" value="MCK8492334.1"/>
    <property type="molecule type" value="Genomic_DNA"/>
</dbReference>
<sequence length="98" mass="11562">MMHYVDTLTTELDFFQTKVTKIITQLYRTNVKDHKGKVIPQIYLAEEWEYVGQPFNALTEHGLAYIVNEELVEFFSWSDLDAESLIDVVRILEDKDFD</sequence>
<evidence type="ECO:0000313" key="1">
    <source>
        <dbReference type="EMBL" id="MCK8492334.1"/>
    </source>
</evidence>
<proteinExistence type="predicted"/>
<reference evidence="1 2" key="1">
    <citation type="submission" date="2022-04" db="EMBL/GenBank/DDBJ databases">
        <title>Spirosoma sp. strain RP8 genome sequencing and assembly.</title>
        <authorList>
            <person name="Jung Y."/>
        </authorList>
    </citation>
    <scope>NUCLEOTIDE SEQUENCE [LARGE SCALE GENOMIC DNA]</scope>
    <source>
        <strain evidence="1 2">RP8</strain>
    </source>
</reference>
<keyword evidence="2" id="KW-1185">Reference proteome</keyword>
<dbReference type="Proteomes" id="UP001202180">
    <property type="component" value="Unassembled WGS sequence"/>
</dbReference>
<dbReference type="RefSeq" id="WP_232560972.1">
    <property type="nucleotide sequence ID" value="NZ_JALPRF010000002.1"/>
</dbReference>
<organism evidence="1 2">
    <name type="scientific">Spirosoma liriopis</name>
    <dbReference type="NCBI Taxonomy" id="2937440"/>
    <lineage>
        <taxon>Bacteria</taxon>
        <taxon>Pseudomonadati</taxon>
        <taxon>Bacteroidota</taxon>
        <taxon>Cytophagia</taxon>
        <taxon>Cytophagales</taxon>
        <taxon>Cytophagaceae</taxon>
        <taxon>Spirosoma</taxon>
    </lineage>
</organism>
<protein>
    <submittedName>
        <fullName evidence="1">Uncharacterized protein</fullName>
    </submittedName>
</protein>